<evidence type="ECO:0000256" key="3">
    <source>
        <dbReference type="ARBA" id="ARBA00022771"/>
    </source>
</evidence>
<dbReference type="AlphaFoldDB" id="A0AAV3NK81"/>
<evidence type="ECO:0000313" key="11">
    <source>
        <dbReference type="Proteomes" id="UP001454036"/>
    </source>
</evidence>
<dbReference type="Proteomes" id="UP001454036">
    <property type="component" value="Unassembled WGS sequence"/>
</dbReference>
<feature type="compositionally biased region" description="Acidic residues" evidence="8">
    <location>
        <begin position="1"/>
        <end position="13"/>
    </location>
</feature>
<dbReference type="InterPro" id="IPR013087">
    <property type="entry name" value="Znf_C2H2_type"/>
</dbReference>
<dbReference type="GO" id="GO:0005634">
    <property type="term" value="C:nucleus"/>
    <property type="evidence" value="ECO:0007669"/>
    <property type="project" value="TreeGrafter"/>
</dbReference>
<evidence type="ECO:0000256" key="4">
    <source>
        <dbReference type="ARBA" id="ARBA00022833"/>
    </source>
</evidence>
<organism evidence="10 11">
    <name type="scientific">Lithospermum erythrorhizon</name>
    <name type="common">Purple gromwell</name>
    <name type="synonym">Lithospermum officinale var. erythrorhizon</name>
    <dbReference type="NCBI Taxonomy" id="34254"/>
    <lineage>
        <taxon>Eukaryota</taxon>
        <taxon>Viridiplantae</taxon>
        <taxon>Streptophyta</taxon>
        <taxon>Embryophyta</taxon>
        <taxon>Tracheophyta</taxon>
        <taxon>Spermatophyta</taxon>
        <taxon>Magnoliopsida</taxon>
        <taxon>eudicotyledons</taxon>
        <taxon>Gunneridae</taxon>
        <taxon>Pentapetalae</taxon>
        <taxon>asterids</taxon>
        <taxon>lamiids</taxon>
        <taxon>Boraginales</taxon>
        <taxon>Boraginaceae</taxon>
        <taxon>Boraginoideae</taxon>
        <taxon>Lithospermeae</taxon>
        <taxon>Lithospermum</taxon>
    </lineage>
</organism>
<evidence type="ECO:0000259" key="9">
    <source>
        <dbReference type="PROSITE" id="PS50157"/>
    </source>
</evidence>
<evidence type="ECO:0000256" key="1">
    <source>
        <dbReference type="ARBA" id="ARBA00022723"/>
    </source>
</evidence>
<feature type="domain" description="C2H2-type" evidence="9">
    <location>
        <begin position="448"/>
        <end position="475"/>
    </location>
</feature>
<feature type="domain" description="C2H2-type" evidence="9">
    <location>
        <begin position="38"/>
        <end position="66"/>
    </location>
</feature>
<feature type="domain" description="C2H2-type" evidence="9">
    <location>
        <begin position="125"/>
        <end position="152"/>
    </location>
</feature>
<dbReference type="GO" id="GO:0008270">
    <property type="term" value="F:zinc ion binding"/>
    <property type="evidence" value="ECO:0007669"/>
    <property type="project" value="UniProtKB-KW"/>
</dbReference>
<dbReference type="GO" id="GO:0003700">
    <property type="term" value="F:DNA-binding transcription factor activity"/>
    <property type="evidence" value="ECO:0007669"/>
    <property type="project" value="InterPro"/>
</dbReference>
<keyword evidence="11" id="KW-1185">Reference proteome</keyword>
<dbReference type="InterPro" id="IPR044653">
    <property type="entry name" value="AZF1/2/3-like"/>
</dbReference>
<keyword evidence="6" id="KW-0804">Transcription</keyword>
<feature type="compositionally biased region" description="Basic and acidic residues" evidence="8">
    <location>
        <begin position="14"/>
        <end position="33"/>
    </location>
</feature>
<feature type="region of interest" description="Disordered" evidence="8">
    <location>
        <begin position="1"/>
        <end position="33"/>
    </location>
</feature>
<keyword evidence="5" id="KW-0805">Transcription regulation</keyword>
<keyword evidence="1" id="KW-0479">Metal-binding</keyword>
<protein>
    <recommendedName>
        <fullName evidence="9">C2H2-type domain-containing protein</fullName>
    </recommendedName>
</protein>
<accession>A0AAV3NK81</accession>
<dbReference type="GO" id="GO:0000976">
    <property type="term" value="F:transcription cis-regulatory region binding"/>
    <property type="evidence" value="ECO:0007669"/>
    <property type="project" value="TreeGrafter"/>
</dbReference>
<evidence type="ECO:0000256" key="2">
    <source>
        <dbReference type="ARBA" id="ARBA00022737"/>
    </source>
</evidence>
<dbReference type="Pfam" id="PF13912">
    <property type="entry name" value="zf-C2H2_6"/>
    <property type="match status" value="3"/>
</dbReference>
<evidence type="ECO:0000256" key="6">
    <source>
        <dbReference type="ARBA" id="ARBA00023163"/>
    </source>
</evidence>
<feature type="region of interest" description="Disordered" evidence="8">
    <location>
        <begin position="483"/>
        <end position="530"/>
    </location>
</feature>
<reference evidence="10 11" key="1">
    <citation type="submission" date="2024-01" db="EMBL/GenBank/DDBJ databases">
        <title>The complete chloroplast genome sequence of Lithospermum erythrorhizon: insights into the phylogenetic relationship among Boraginaceae species and the maternal lineages of purple gromwells.</title>
        <authorList>
            <person name="Okada T."/>
            <person name="Watanabe K."/>
        </authorList>
    </citation>
    <scope>NUCLEOTIDE SEQUENCE [LARGE SCALE GENOMIC DNA]</scope>
</reference>
<sequence>MKLADFEDDDEDQKEGGKELNTNKKETDEGEVKSHQRIVCPICNKTFSSGKAFGGHKSSAHVQSKGQKSCSKKLIKRKYNNNNNNNSAKFVVGDDDFIDEDGDYYYYSERLIEKTGLNKMRKIGITCHHCEKDFPSKKALFGHMRCHPDRPYRGMEAPDSSNLNDDDVDIENSPIISHDGKCEVEEEVEEEEADEINQENDMGVGTSEVAKATKVVDLAQDLVGVGWFRKGRRGGGDETVANSSSAMMDNKSDSISNNQIYQHCSDDSFEECRLASHLLIYLHNSGGSKSNPDEERVAEAIPMASQSEGMELFLDFAMSKKTVEKSEQSSNEEAEVAGVINQLKKNKGKSKAILENGLDDDDNNSSDDTDSDDELVRKLDYAKKGKGISLGKKKRISKYNNDKKVIIKWNKLSSSSAGDNVDYHDISPPSAAAPPPPPHSATENGKEFRCSSCGKTFPTHQALGGHKSSHNKFRMNIHNTIDDEVLPSGSSSRTVVRHSHQKDNNNEDIKNMICDESPSSKGRRISKKRKKAAVEVQKMLDFDLNQLPEEDCSHADDESCM</sequence>
<dbReference type="PROSITE" id="PS00028">
    <property type="entry name" value="ZINC_FINGER_C2H2_1"/>
    <property type="match status" value="3"/>
</dbReference>
<dbReference type="EMBL" id="BAABME010000115">
    <property type="protein sequence ID" value="GAA0139735.1"/>
    <property type="molecule type" value="Genomic_DNA"/>
</dbReference>
<evidence type="ECO:0000313" key="10">
    <source>
        <dbReference type="EMBL" id="GAA0139735.1"/>
    </source>
</evidence>
<keyword evidence="2" id="KW-0677">Repeat</keyword>
<dbReference type="InterPro" id="IPR036236">
    <property type="entry name" value="Znf_C2H2_sf"/>
</dbReference>
<keyword evidence="4" id="KW-0862">Zinc</keyword>
<comment type="caution">
    <text evidence="10">The sequence shown here is derived from an EMBL/GenBank/DDBJ whole genome shotgun (WGS) entry which is preliminary data.</text>
</comment>
<evidence type="ECO:0000256" key="5">
    <source>
        <dbReference type="ARBA" id="ARBA00023015"/>
    </source>
</evidence>
<dbReference type="SUPFAM" id="SSF57667">
    <property type="entry name" value="beta-beta-alpha zinc fingers"/>
    <property type="match status" value="1"/>
</dbReference>
<proteinExistence type="predicted"/>
<keyword evidence="3 7" id="KW-0863">Zinc-finger</keyword>
<evidence type="ECO:0000256" key="8">
    <source>
        <dbReference type="SAM" id="MobiDB-lite"/>
    </source>
</evidence>
<dbReference type="PROSITE" id="PS50157">
    <property type="entry name" value="ZINC_FINGER_C2H2_2"/>
    <property type="match status" value="3"/>
</dbReference>
<feature type="compositionally biased region" description="Basic residues" evidence="8">
    <location>
        <begin position="521"/>
        <end position="530"/>
    </location>
</feature>
<dbReference type="PANTHER" id="PTHR45988:SF19">
    <property type="entry name" value="C2H2-TYPE DOMAIN-CONTAINING PROTEIN"/>
    <property type="match status" value="1"/>
</dbReference>
<name>A0AAV3NK81_LITER</name>
<feature type="region of interest" description="Disordered" evidence="8">
    <location>
        <begin position="415"/>
        <end position="447"/>
    </location>
</feature>
<dbReference type="SMART" id="SM00355">
    <property type="entry name" value="ZnF_C2H2"/>
    <property type="match status" value="3"/>
</dbReference>
<dbReference type="PANTHER" id="PTHR45988">
    <property type="entry name" value="C2H2 TYPE ZINC FINGER TRANSCRIPTION FACTOR FAMILY-RELATED"/>
    <property type="match status" value="1"/>
</dbReference>
<gene>
    <name evidence="10" type="ORF">LIER_01222</name>
</gene>
<feature type="compositionally biased region" description="Basic and acidic residues" evidence="8">
    <location>
        <begin position="501"/>
        <end position="510"/>
    </location>
</feature>
<evidence type="ECO:0000256" key="7">
    <source>
        <dbReference type="PROSITE-ProRule" id="PRU00042"/>
    </source>
</evidence>